<evidence type="ECO:0008006" key="4">
    <source>
        <dbReference type="Google" id="ProtNLM"/>
    </source>
</evidence>
<organism evidence="2 3">
    <name type="scientific">Nocardioides immobilis</name>
    <dbReference type="NCBI Taxonomy" id="2049295"/>
    <lineage>
        <taxon>Bacteria</taxon>
        <taxon>Bacillati</taxon>
        <taxon>Actinomycetota</taxon>
        <taxon>Actinomycetes</taxon>
        <taxon>Propionibacteriales</taxon>
        <taxon>Nocardioidaceae</taxon>
        <taxon>Nocardioides</taxon>
    </lineage>
</organism>
<gene>
    <name evidence="2" type="ORF">D0Z08_02800</name>
</gene>
<comment type="caution">
    <text evidence="2">The sequence shown here is derived from an EMBL/GenBank/DDBJ whole genome shotgun (WGS) entry which is preliminary data.</text>
</comment>
<accession>A0A417Y7X0</accession>
<dbReference type="Proteomes" id="UP000283644">
    <property type="component" value="Unassembled WGS sequence"/>
</dbReference>
<evidence type="ECO:0000313" key="2">
    <source>
        <dbReference type="EMBL" id="RHW28793.1"/>
    </source>
</evidence>
<feature type="transmembrane region" description="Helical" evidence="1">
    <location>
        <begin position="43"/>
        <end position="64"/>
    </location>
</feature>
<dbReference type="RefSeq" id="WP_118922379.1">
    <property type="nucleotide sequence ID" value="NZ_QXGH01000009.1"/>
</dbReference>
<keyword evidence="1" id="KW-0472">Membrane</keyword>
<feature type="transmembrane region" description="Helical" evidence="1">
    <location>
        <begin position="12"/>
        <end position="37"/>
    </location>
</feature>
<evidence type="ECO:0000256" key="1">
    <source>
        <dbReference type="SAM" id="Phobius"/>
    </source>
</evidence>
<dbReference type="AlphaFoldDB" id="A0A417Y7X0"/>
<sequence length="196" mass="21294">MAEQEVERFTVWGSRIIGGVGLAVVAVVLVLGVAGVGDPYHPAAYPVCGLVALLIWVMLIRPAVSVADGRLVLRNPISSVRIPLASIEHLVVRQWLAVRAGERRFTSSGIGRSYRQGMRDDQRGNVTGVEIASLSYGAIVERRLQKLAEDARTREGVEQYSDEQMALAADVRREWAWPEIGLGAALVLALVVTLLV</sequence>
<keyword evidence="1" id="KW-0812">Transmembrane</keyword>
<evidence type="ECO:0000313" key="3">
    <source>
        <dbReference type="Proteomes" id="UP000283644"/>
    </source>
</evidence>
<protein>
    <recommendedName>
        <fullName evidence="4">PH domain-containing protein</fullName>
    </recommendedName>
</protein>
<feature type="transmembrane region" description="Helical" evidence="1">
    <location>
        <begin position="175"/>
        <end position="195"/>
    </location>
</feature>
<proteinExistence type="predicted"/>
<keyword evidence="1" id="KW-1133">Transmembrane helix</keyword>
<reference evidence="2 3" key="1">
    <citation type="submission" date="2018-09" db="EMBL/GenBank/DDBJ databases">
        <title>Genome sequencing of Nocardioides immobilis CCTCC AB 2017083 for comparison to Nocardioides silvaticus.</title>
        <authorList>
            <person name="Li C."/>
            <person name="Wang G."/>
        </authorList>
    </citation>
    <scope>NUCLEOTIDE SEQUENCE [LARGE SCALE GENOMIC DNA]</scope>
    <source>
        <strain evidence="2 3">CCTCC AB 2017083</strain>
    </source>
</reference>
<dbReference type="OrthoDB" id="3782617at2"/>
<dbReference type="EMBL" id="QXGH01000009">
    <property type="protein sequence ID" value="RHW28793.1"/>
    <property type="molecule type" value="Genomic_DNA"/>
</dbReference>
<keyword evidence="3" id="KW-1185">Reference proteome</keyword>
<name>A0A417Y7X0_9ACTN</name>